<gene>
    <name evidence="2" type="ORF">METZ01_LOCUS162537</name>
</gene>
<dbReference type="AlphaFoldDB" id="A0A382B8W0"/>
<dbReference type="Gene3D" id="1.20.1290.10">
    <property type="entry name" value="AhpD-like"/>
    <property type="match status" value="1"/>
</dbReference>
<dbReference type="EMBL" id="UINC01028538">
    <property type="protein sequence ID" value="SVB09683.1"/>
    <property type="molecule type" value="Genomic_DNA"/>
</dbReference>
<dbReference type="PANTHER" id="PTHR34846:SF11">
    <property type="entry name" value="4-CARBOXYMUCONOLACTONE DECARBOXYLASE FAMILY PROTEIN (AFU_ORTHOLOGUE AFUA_6G11590)"/>
    <property type="match status" value="1"/>
</dbReference>
<reference evidence="2" key="1">
    <citation type="submission" date="2018-05" db="EMBL/GenBank/DDBJ databases">
        <authorList>
            <person name="Lanie J.A."/>
            <person name="Ng W.-L."/>
            <person name="Kazmierczak K.M."/>
            <person name="Andrzejewski T.M."/>
            <person name="Davidsen T.M."/>
            <person name="Wayne K.J."/>
            <person name="Tettelin H."/>
            <person name="Glass J.I."/>
            <person name="Rusch D."/>
            <person name="Podicherti R."/>
            <person name="Tsui H.-C.T."/>
            <person name="Winkler M.E."/>
        </authorList>
    </citation>
    <scope>NUCLEOTIDE SEQUENCE</scope>
</reference>
<proteinExistence type="predicted"/>
<dbReference type="SUPFAM" id="SSF69118">
    <property type="entry name" value="AhpD-like"/>
    <property type="match status" value="1"/>
</dbReference>
<dbReference type="Pfam" id="PF02627">
    <property type="entry name" value="CMD"/>
    <property type="match status" value="1"/>
</dbReference>
<evidence type="ECO:0000313" key="2">
    <source>
        <dbReference type="EMBL" id="SVB09683.1"/>
    </source>
</evidence>
<dbReference type="InterPro" id="IPR003779">
    <property type="entry name" value="CMD-like"/>
</dbReference>
<dbReference type="InterPro" id="IPR029032">
    <property type="entry name" value="AhpD-like"/>
</dbReference>
<dbReference type="PANTHER" id="PTHR34846">
    <property type="entry name" value="4-CARBOXYMUCONOLACTONE DECARBOXYLASE FAMILY PROTEIN (AFU_ORTHOLOGUE AFUA_6G11590)"/>
    <property type="match status" value="1"/>
</dbReference>
<protein>
    <recommendedName>
        <fullName evidence="1">Carboxymuconolactone decarboxylase-like domain-containing protein</fullName>
    </recommendedName>
</protein>
<organism evidence="2">
    <name type="scientific">marine metagenome</name>
    <dbReference type="NCBI Taxonomy" id="408172"/>
    <lineage>
        <taxon>unclassified sequences</taxon>
        <taxon>metagenomes</taxon>
        <taxon>ecological metagenomes</taxon>
    </lineage>
</organism>
<dbReference type="GO" id="GO:0051920">
    <property type="term" value="F:peroxiredoxin activity"/>
    <property type="evidence" value="ECO:0007669"/>
    <property type="project" value="InterPro"/>
</dbReference>
<evidence type="ECO:0000259" key="1">
    <source>
        <dbReference type="Pfam" id="PF02627"/>
    </source>
</evidence>
<sequence>MARIKQITSKKDISNEHHGIFDSIASSRGRISGPFSVLLHSPEVAGRAAHLGAYIRFESLLKDDDREVAIITAAREMNCNYEWAAHVPIAMEAGITQEVVEVINERGSTDEVAPNYSLIIRYARQLINEKKVDQETFEQAVSKYGEQGVTELTATIGYYGMLACALNVFEVTPESGKPTLI</sequence>
<name>A0A382B8W0_9ZZZZ</name>
<accession>A0A382B8W0</accession>
<feature type="domain" description="Carboxymuconolactone decarboxylase-like" evidence="1">
    <location>
        <begin position="42"/>
        <end position="102"/>
    </location>
</feature>